<name>A0AC34GKX7_9BILA</name>
<evidence type="ECO:0000313" key="2">
    <source>
        <dbReference type="WBParaSite" id="ES5_v2.g30307.t1"/>
    </source>
</evidence>
<evidence type="ECO:0000313" key="1">
    <source>
        <dbReference type="Proteomes" id="UP000887579"/>
    </source>
</evidence>
<protein>
    <submittedName>
        <fullName evidence="2">DNA mismatch repair protein MutS clamp domain-containing protein</fullName>
    </submittedName>
</protein>
<proteinExistence type="predicted"/>
<dbReference type="WBParaSite" id="ES5_v2.g30307.t1">
    <property type="protein sequence ID" value="ES5_v2.g30307.t1"/>
    <property type="gene ID" value="ES5_v2.g30307"/>
</dbReference>
<reference evidence="2" key="1">
    <citation type="submission" date="2022-11" db="UniProtKB">
        <authorList>
            <consortium name="WormBaseParasite"/>
        </authorList>
    </citation>
    <scope>IDENTIFICATION</scope>
</reference>
<organism evidence="1 2">
    <name type="scientific">Panagrolaimus sp. ES5</name>
    <dbReference type="NCBI Taxonomy" id="591445"/>
    <lineage>
        <taxon>Eukaryota</taxon>
        <taxon>Metazoa</taxon>
        <taxon>Ecdysozoa</taxon>
        <taxon>Nematoda</taxon>
        <taxon>Chromadorea</taxon>
        <taxon>Rhabditida</taxon>
        <taxon>Tylenchina</taxon>
        <taxon>Panagrolaimomorpha</taxon>
        <taxon>Panagrolaimoidea</taxon>
        <taxon>Panagrolaimidae</taxon>
        <taxon>Panagrolaimus</taxon>
    </lineage>
</organism>
<accession>A0AC34GKX7</accession>
<sequence length="121" mass="13635">MDFQESKSENRFIVKDGVDDELDLLKEKYAELPHQLTLIAKDEADLLEIDTCSVAYVPIIGFLLVVSEDAQISPRQASKLDLIYTADGEANYKSPKMKKLDQEIGDIKMQIIDAETSTVLR</sequence>
<dbReference type="Proteomes" id="UP000887579">
    <property type="component" value="Unplaced"/>
</dbReference>